<feature type="compositionally biased region" description="Basic and acidic residues" evidence="3">
    <location>
        <begin position="225"/>
        <end position="238"/>
    </location>
</feature>
<sequence length="279" mass="32073">MSSSDQNEVLTNPSLAKQKEEEYVHQVYEEIASHFSLTRYKPWPVVEKFLLEQKPGSIGLDIGCGNGKYMSVNKDVYIIGSDHSSQLTQIAFNNHAQDPETHANNRHADALVADGLNLPFLPNYFDFAISIAVIHHFSTPERRIESVRRILNTIRPGGRALIYVWALEQENSRRGYHEGMDQDVLVPWVLQNKQKKKKKQPPVRRKKNDPKGENEEPLPEASQEPENKEQEEEKKEEVVKQRYYHLYKKGELEADVEVAGGKVVESGYSKDNWYSIITK</sequence>
<dbReference type="GO" id="GO:0030488">
    <property type="term" value="P:tRNA methylation"/>
    <property type="evidence" value="ECO:0007669"/>
    <property type="project" value="TreeGrafter"/>
</dbReference>
<dbReference type="InterPro" id="IPR029063">
    <property type="entry name" value="SAM-dependent_MTases_sf"/>
</dbReference>
<keyword evidence="1 5" id="KW-0489">Methyltransferase</keyword>
<comment type="caution">
    <text evidence="5">The sequence shown here is derived from an EMBL/GenBank/DDBJ whole genome shotgun (WGS) entry which is preliminary data.</text>
</comment>
<protein>
    <submittedName>
        <fullName evidence="5">Similar to Saccharomyces cerevisiae YML014W TRM9 tRNA methyltransferase, catalyzes esterification of modified uridine nucleotides in tRNA(Arg3) and tRNA(Glu)</fullName>
    </submittedName>
</protein>
<dbReference type="OrthoDB" id="271595at2759"/>
<reference evidence="5" key="1">
    <citation type="submission" date="2014-03" db="EMBL/GenBank/DDBJ databases">
        <authorList>
            <person name="Casaregola S."/>
        </authorList>
    </citation>
    <scope>NUCLEOTIDE SEQUENCE [LARGE SCALE GENOMIC DNA]</scope>
    <source>
        <strain evidence="5">CLIB 918</strain>
    </source>
</reference>
<dbReference type="Proteomes" id="UP000242525">
    <property type="component" value="Unassembled WGS sequence"/>
</dbReference>
<gene>
    <name evidence="5" type="ORF">BN980_GECA04s07479g</name>
</gene>
<dbReference type="GO" id="GO:0005634">
    <property type="term" value="C:nucleus"/>
    <property type="evidence" value="ECO:0007669"/>
    <property type="project" value="TreeGrafter"/>
</dbReference>
<dbReference type="EMBL" id="CCBN010000004">
    <property type="protein sequence ID" value="CDO53301.1"/>
    <property type="molecule type" value="Genomic_DNA"/>
</dbReference>
<feature type="region of interest" description="Disordered" evidence="3">
    <location>
        <begin position="191"/>
        <end position="238"/>
    </location>
</feature>
<keyword evidence="2" id="KW-0808">Transferase</keyword>
<evidence type="ECO:0000313" key="6">
    <source>
        <dbReference type="Proteomes" id="UP000242525"/>
    </source>
</evidence>
<dbReference type="CDD" id="cd02440">
    <property type="entry name" value="AdoMet_MTases"/>
    <property type="match status" value="1"/>
</dbReference>
<dbReference type="InterPro" id="IPR013216">
    <property type="entry name" value="Methyltransf_11"/>
</dbReference>
<dbReference type="AlphaFoldDB" id="A0A0J9X7V3"/>
<feature type="compositionally biased region" description="Basic residues" evidence="3">
    <location>
        <begin position="193"/>
        <end position="208"/>
    </location>
</feature>
<dbReference type="Pfam" id="PF08241">
    <property type="entry name" value="Methyltransf_11"/>
    <property type="match status" value="1"/>
</dbReference>
<dbReference type="SUPFAM" id="SSF53335">
    <property type="entry name" value="S-adenosyl-L-methionine-dependent methyltransferases"/>
    <property type="match status" value="1"/>
</dbReference>
<evidence type="ECO:0000313" key="5">
    <source>
        <dbReference type="EMBL" id="CDO53301.1"/>
    </source>
</evidence>
<dbReference type="STRING" id="1173061.A0A0J9X7V3"/>
<dbReference type="GO" id="GO:0106335">
    <property type="term" value="F:tRNA (5-carboxymethyluridine(34)-5-O)-methyltransferase activity"/>
    <property type="evidence" value="ECO:0007669"/>
    <property type="project" value="TreeGrafter"/>
</dbReference>
<dbReference type="GO" id="GO:0002098">
    <property type="term" value="P:tRNA wobble uridine modification"/>
    <property type="evidence" value="ECO:0007669"/>
    <property type="project" value="TreeGrafter"/>
</dbReference>
<accession>A0A0J9X7V3</accession>
<dbReference type="PANTHER" id="PTHR13069">
    <property type="entry name" value="ALKYLATED DNA REPAIR PROTEIN ALKB HOMOLOG 8"/>
    <property type="match status" value="1"/>
</dbReference>
<keyword evidence="6" id="KW-1185">Reference proteome</keyword>
<dbReference type="GO" id="GO:0005737">
    <property type="term" value="C:cytoplasm"/>
    <property type="evidence" value="ECO:0007669"/>
    <property type="project" value="TreeGrafter"/>
</dbReference>
<evidence type="ECO:0000256" key="3">
    <source>
        <dbReference type="SAM" id="MobiDB-lite"/>
    </source>
</evidence>
<evidence type="ECO:0000259" key="4">
    <source>
        <dbReference type="Pfam" id="PF08241"/>
    </source>
</evidence>
<feature type="domain" description="Methyltransferase type 11" evidence="4">
    <location>
        <begin position="60"/>
        <end position="161"/>
    </location>
</feature>
<dbReference type="PANTHER" id="PTHR13069:SF21">
    <property type="entry name" value="ALKYLATED DNA REPAIR PROTEIN ALKB HOMOLOG 8"/>
    <property type="match status" value="1"/>
</dbReference>
<dbReference type="Gene3D" id="3.40.50.150">
    <property type="entry name" value="Vaccinia Virus protein VP39"/>
    <property type="match status" value="1"/>
</dbReference>
<evidence type="ECO:0000256" key="1">
    <source>
        <dbReference type="ARBA" id="ARBA00022603"/>
    </source>
</evidence>
<dbReference type="GO" id="GO:0008757">
    <property type="term" value="F:S-adenosylmethionine-dependent methyltransferase activity"/>
    <property type="evidence" value="ECO:0007669"/>
    <property type="project" value="InterPro"/>
</dbReference>
<dbReference type="InterPro" id="IPR051422">
    <property type="entry name" value="AlkB_tRNA_MeTrf/Diox"/>
</dbReference>
<proteinExistence type="predicted"/>
<evidence type="ECO:0000256" key="2">
    <source>
        <dbReference type="ARBA" id="ARBA00022679"/>
    </source>
</evidence>
<dbReference type="GO" id="GO:0000049">
    <property type="term" value="F:tRNA binding"/>
    <property type="evidence" value="ECO:0007669"/>
    <property type="project" value="TreeGrafter"/>
</dbReference>
<name>A0A0J9X7V3_GEOCN</name>
<organism evidence="5 6">
    <name type="scientific">Geotrichum candidum</name>
    <name type="common">Oospora lactis</name>
    <name type="synonym">Dipodascus geotrichum</name>
    <dbReference type="NCBI Taxonomy" id="1173061"/>
    <lineage>
        <taxon>Eukaryota</taxon>
        <taxon>Fungi</taxon>
        <taxon>Dikarya</taxon>
        <taxon>Ascomycota</taxon>
        <taxon>Saccharomycotina</taxon>
        <taxon>Dipodascomycetes</taxon>
        <taxon>Dipodascales</taxon>
        <taxon>Dipodascaceae</taxon>
        <taxon>Geotrichum</taxon>
    </lineage>
</organism>